<evidence type="ECO:0000313" key="2">
    <source>
        <dbReference type="Proteomes" id="UP001140560"/>
    </source>
</evidence>
<dbReference type="Proteomes" id="UP001140560">
    <property type="component" value="Unassembled WGS sequence"/>
</dbReference>
<comment type="caution">
    <text evidence="1">The sequence shown here is derived from an EMBL/GenBank/DDBJ whole genome shotgun (WGS) entry which is preliminary data.</text>
</comment>
<protein>
    <submittedName>
        <fullName evidence="1">Uncharacterized protein</fullName>
    </submittedName>
</protein>
<evidence type="ECO:0000313" key="1">
    <source>
        <dbReference type="EMBL" id="KAJ4365932.1"/>
    </source>
</evidence>
<dbReference type="EMBL" id="JAPEUY010000015">
    <property type="protein sequence ID" value="KAJ4365932.1"/>
    <property type="molecule type" value="Genomic_DNA"/>
</dbReference>
<keyword evidence="2" id="KW-1185">Reference proteome</keyword>
<reference evidence="1" key="1">
    <citation type="submission" date="2022-10" db="EMBL/GenBank/DDBJ databases">
        <title>Tapping the CABI collections for fungal endophytes: first genome assemblies for Collariella, Neodidymelliopsis, Ascochyta clinopodiicola, Didymella pomorum, Didymosphaeria variabile, Neocosmospora piperis and Neocucurbitaria cava.</title>
        <authorList>
            <person name="Hill R."/>
        </authorList>
    </citation>
    <scope>NUCLEOTIDE SEQUENCE</scope>
    <source>
        <strain evidence="1">IMI 356814</strain>
    </source>
</reference>
<sequence>MKYIMSALVTTSLSPQLETLIILTVFPPKDGYMDAFTSFSKGSPIHLPKLKHLTMSPTYHDLSSVSLYAPNITSWHTVLDSRSETFDLVPIKNTRTKESSGPNGVSSPLREYTITANRESIDTSTLVKCLNAVTKRIELIPLLIIRDVIVTFDINYNVRPLSGEGRFEELVFENVQYCLTDDITLSGPSDPKKLDNRWRVLPQLCERASRVRIRTGTVDRIMEKEEWYGEMR</sequence>
<accession>A0A9W9CJS5</accession>
<proteinExistence type="predicted"/>
<dbReference type="OrthoDB" id="3748081at2759"/>
<dbReference type="AlphaFoldDB" id="A0A9W9CJS5"/>
<gene>
    <name evidence="1" type="ORF">N0V83_008554</name>
</gene>
<name>A0A9W9CJS5_9PLEO</name>
<organism evidence="1 2">
    <name type="scientific">Neocucurbitaria cava</name>
    <dbReference type="NCBI Taxonomy" id="798079"/>
    <lineage>
        <taxon>Eukaryota</taxon>
        <taxon>Fungi</taxon>
        <taxon>Dikarya</taxon>
        <taxon>Ascomycota</taxon>
        <taxon>Pezizomycotina</taxon>
        <taxon>Dothideomycetes</taxon>
        <taxon>Pleosporomycetidae</taxon>
        <taxon>Pleosporales</taxon>
        <taxon>Pleosporineae</taxon>
        <taxon>Cucurbitariaceae</taxon>
        <taxon>Neocucurbitaria</taxon>
    </lineage>
</organism>